<sequence length="124" mass="13999">MYFGVIYGDCILLKSLTTLLDRPPSTSEPIDVDDDDFCGDIRFAGDGDLPIGCGDCGDELFFSTTTTPRCSVVGRRRLFLPVALAAPYDLLRRKRKQIMMTTIEMIIIIDDTKMVEMNIIHRFN</sequence>
<organism evidence="1 2">
    <name type="scientific">Dermatophagoides farinae</name>
    <name type="common">American house dust mite</name>
    <dbReference type="NCBI Taxonomy" id="6954"/>
    <lineage>
        <taxon>Eukaryota</taxon>
        <taxon>Metazoa</taxon>
        <taxon>Ecdysozoa</taxon>
        <taxon>Arthropoda</taxon>
        <taxon>Chelicerata</taxon>
        <taxon>Arachnida</taxon>
        <taxon>Acari</taxon>
        <taxon>Acariformes</taxon>
        <taxon>Sarcoptiformes</taxon>
        <taxon>Astigmata</taxon>
        <taxon>Psoroptidia</taxon>
        <taxon>Analgoidea</taxon>
        <taxon>Pyroglyphidae</taxon>
        <taxon>Dermatophagoidinae</taxon>
        <taxon>Dermatophagoides</taxon>
    </lineage>
</organism>
<evidence type="ECO:0000313" key="1">
    <source>
        <dbReference type="EMBL" id="KAH9530301.1"/>
    </source>
</evidence>
<keyword evidence="2" id="KW-1185">Reference proteome</keyword>
<accession>A0A922IG86</accession>
<protein>
    <submittedName>
        <fullName evidence="1">Uncharacterized protein</fullName>
    </submittedName>
</protein>
<comment type="caution">
    <text evidence="1">The sequence shown here is derived from an EMBL/GenBank/DDBJ whole genome shotgun (WGS) entry which is preliminary data.</text>
</comment>
<evidence type="ECO:0000313" key="2">
    <source>
        <dbReference type="Proteomes" id="UP000790347"/>
    </source>
</evidence>
<dbReference type="Proteomes" id="UP000790347">
    <property type="component" value="Unassembled WGS sequence"/>
</dbReference>
<gene>
    <name evidence="1" type="ORF">DERF_004114</name>
</gene>
<dbReference type="AlphaFoldDB" id="A0A922IG86"/>
<proteinExistence type="predicted"/>
<name>A0A922IG86_DERFA</name>
<reference evidence="1" key="2">
    <citation type="journal article" date="2022" name="Res Sq">
        <title>Comparative Genomics Reveals Insights into the Divergent Evolution of Astigmatic Mites and Household Pest Adaptations.</title>
        <authorList>
            <person name="Xiong Q."/>
            <person name="Wan A.T.-Y."/>
            <person name="Liu X.-Y."/>
            <person name="Fung C.S.-H."/>
            <person name="Xiao X."/>
            <person name="Malainual N."/>
            <person name="Hou J."/>
            <person name="Wang L."/>
            <person name="Wang M."/>
            <person name="Yang K."/>
            <person name="Cui Y."/>
            <person name="Leung E."/>
            <person name="Nong W."/>
            <person name="Shin S.-K."/>
            <person name="Au S."/>
            <person name="Jeong K.Y."/>
            <person name="Chew F.T."/>
            <person name="Hui J."/>
            <person name="Leung T.F."/>
            <person name="Tungtrongchitr A."/>
            <person name="Zhong N."/>
            <person name="Liu Z."/>
            <person name="Tsui S."/>
        </authorList>
    </citation>
    <scope>NUCLEOTIDE SEQUENCE</scope>
    <source>
        <strain evidence="1">Derf</strain>
        <tissue evidence="1">Whole organism</tissue>
    </source>
</reference>
<reference evidence="1" key="1">
    <citation type="submission" date="2013-05" db="EMBL/GenBank/DDBJ databases">
        <authorList>
            <person name="Yim A.K.Y."/>
            <person name="Chan T.F."/>
            <person name="Ji K.M."/>
            <person name="Liu X.Y."/>
            <person name="Zhou J.W."/>
            <person name="Li R.Q."/>
            <person name="Yang K.Y."/>
            <person name="Li J."/>
            <person name="Li M."/>
            <person name="Law P.T.W."/>
            <person name="Wu Y.L."/>
            <person name="Cai Z.L."/>
            <person name="Qin H."/>
            <person name="Bao Y."/>
            <person name="Leung R.K.K."/>
            <person name="Ng P.K.S."/>
            <person name="Zou J."/>
            <person name="Zhong X.J."/>
            <person name="Ran P.X."/>
            <person name="Zhong N.S."/>
            <person name="Liu Z.G."/>
            <person name="Tsui S.K.W."/>
        </authorList>
    </citation>
    <scope>NUCLEOTIDE SEQUENCE</scope>
    <source>
        <strain evidence="1">Derf</strain>
        <tissue evidence="1">Whole organism</tissue>
    </source>
</reference>
<dbReference type="EMBL" id="ASGP02000001">
    <property type="protein sequence ID" value="KAH9530301.1"/>
    <property type="molecule type" value="Genomic_DNA"/>
</dbReference>